<proteinExistence type="predicted"/>
<keyword evidence="2" id="KW-1185">Reference proteome</keyword>
<accession>A0A916VGB5</accession>
<reference evidence="1" key="1">
    <citation type="submission" date="2020-08" db="EMBL/GenBank/DDBJ databases">
        <authorList>
            <person name="Uke A."/>
            <person name="Chhe C."/>
            <person name="Baramee S."/>
            <person name="Kosugi A."/>
        </authorList>
    </citation>
    <scope>NUCLEOTIDE SEQUENCE</scope>
    <source>
        <strain evidence="1">DA-C8</strain>
    </source>
</reference>
<dbReference type="Proteomes" id="UP000654993">
    <property type="component" value="Unassembled WGS sequence"/>
</dbReference>
<protein>
    <submittedName>
        <fullName evidence="1">Uncharacterized protein</fullName>
    </submittedName>
</protein>
<reference evidence="1" key="2">
    <citation type="journal article" date="2021" name="Data Brief">
        <title>Draft genome sequence data of the facultative, thermophilic, xylanolytic bacterium Paenibacillus sp. strain DA-C8.</title>
        <authorList>
            <person name="Chhe C."/>
            <person name="Uke A."/>
            <person name="Baramee S."/>
            <person name="Ungkulpasvich U."/>
            <person name="Tachaapaikoon C."/>
            <person name="Pason P."/>
            <person name="Waeonukul R."/>
            <person name="Ratanakhanokchai K."/>
            <person name="Kosugi A."/>
        </authorList>
    </citation>
    <scope>NUCLEOTIDE SEQUENCE</scope>
    <source>
        <strain evidence="1">DA-C8</strain>
    </source>
</reference>
<sequence length="67" mass="8095">MQFLLEQAGAGHKRKRKTYPGELEYEWVCAEIDRLMKAFDERNRNQYVSQRVESLRQQFAEMMRILA</sequence>
<gene>
    <name evidence="1" type="ORF">PRECH8_20790</name>
</gene>
<evidence type="ECO:0000313" key="2">
    <source>
        <dbReference type="Proteomes" id="UP000654993"/>
    </source>
</evidence>
<organism evidence="1 2">
    <name type="scientific">Insulibacter thermoxylanivorax</name>
    <dbReference type="NCBI Taxonomy" id="2749268"/>
    <lineage>
        <taxon>Bacteria</taxon>
        <taxon>Bacillati</taxon>
        <taxon>Bacillota</taxon>
        <taxon>Bacilli</taxon>
        <taxon>Bacillales</taxon>
        <taxon>Paenibacillaceae</taxon>
        <taxon>Insulibacter</taxon>
    </lineage>
</organism>
<evidence type="ECO:0000313" key="1">
    <source>
        <dbReference type="EMBL" id="GFR38783.1"/>
    </source>
</evidence>
<name>A0A916VGB5_9BACL</name>
<comment type="caution">
    <text evidence="1">The sequence shown here is derived from an EMBL/GenBank/DDBJ whole genome shotgun (WGS) entry which is preliminary data.</text>
</comment>
<dbReference type="RefSeq" id="WP_200967015.1">
    <property type="nucleotide sequence ID" value="NZ_BMAQ01000028.1"/>
</dbReference>
<dbReference type="EMBL" id="BMAQ01000028">
    <property type="protein sequence ID" value="GFR38783.1"/>
    <property type="molecule type" value="Genomic_DNA"/>
</dbReference>
<dbReference type="AlphaFoldDB" id="A0A916VGB5"/>